<evidence type="ECO:0000313" key="2">
    <source>
        <dbReference type="EMBL" id="VDM92382.1"/>
    </source>
</evidence>
<sequence>MVNTEDDEEPEKENSSQGADDLCEAEVLKFPSPTVVASDRNGDVLEGTESSNYPDNKHYFPTIQEIIEKMEVALEVFARLHGEEMVKEKAGKKRQKERVNDNSDESEKSTNTMKRKNEL</sequence>
<dbReference type="Proteomes" id="UP000277928">
    <property type="component" value="Unassembled WGS sequence"/>
</dbReference>
<gene>
    <name evidence="2" type="ORF">NLS_LOCUS9767</name>
</gene>
<feature type="non-terminal residue" evidence="2">
    <location>
        <position position="119"/>
    </location>
</feature>
<feature type="region of interest" description="Disordered" evidence="1">
    <location>
        <begin position="1"/>
        <end position="57"/>
    </location>
</feature>
<dbReference type="EMBL" id="UYRX01001913">
    <property type="protein sequence ID" value="VDM92382.1"/>
    <property type="molecule type" value="Genomic_DNA"/>
</dbReference>
<dbReference type="AlphaFoldDB" id="A0A3P7K4I7"/>
<evidence type="ECO:0000313" key="3">
    <source>
        <dbReference type="Proteomes" id="UP000277928"/>
    </source>
</evidence>
<feature type="compositionally biased region" description="Acidic residues" evidence="1">
    <location>
        <begin position="1"/>
        <end position="11"/>
    </location>
</feature>
<protein>
    <submittedName>
        <fullName evidence="2">Uncharacterized protein</fullName>
    </submittedName>
</protein>
<feature type="region of interest" description="Disordered" evidence="1">
    <location>
        <begin position="86"/>
        <end position="119"/>
    </location>
</feature>
<feature type="compositionally biased region" description="Basic and acidic residues" evidence="1">
    <location>
        <begin position="97"/>
        <end position="108"/>
    </location>
</feature>
<evidence type="ECO:0000256" key="1">
    <source>
        <dbReference type="SAM" id="MobiDB-lite"/>
    </source>
</evidence>
<name>A0A3P7K4I7_LITSI</name>
<organism evidence="2 3">
    <name type="scientific">Litomosoides sigmodontis</name>
    <name type="common">Filarial nematode worm</name>
    <dbReference type="NCBI Taxonomy" id="42156"/>
    <lineage>
        <taxon>Eukaryota</taxon>
        <taxon>Metazoa</taxon>
        <taxon>Ecdysozoa</taxon>
        <taxon>Nematoda</taxon>
        <taxon>Chromadorea</taxon>
        <taxon>Rhabditida</taxon>
        <taxon>Spirurina</taxon>
        <taxon>Spiruromorpha</taxon>
        <taxon>Filarioidea</taxon>
        <taxon>Onchocercidae</taxon>
        <taxon>Litomosoides</taxon>
    </lineage>
</organism>
<keyword evidence="3" id="KW-1185">Reference proteome</keyword>
<reference evidence="2 3" key="1">
    <citation type="submission" date="2018-08" db="EMBL/GenBank/DDBJ databases">
        <authorList>
            <person name="Laetsch R D."/>
            <person name="Stevens L."/>
            <person name="Kumar S."/>
            <person name="Blaxter L. M."/>
        </authorList>
    </citation>
    <scope>NUCLEOTIDE SEQUENCE [LARGE SCALE GENOMIC DNA]</scope>
</reference>
<proteinExistence type="predicted"/>
<accession>A0A3P7K4I7</accession>